<name>A0AA39QSV6_9LECA</name>
<keyword evidence="3" id="KW-0560">Oxidoreductase</keyword>
<proteinExistence type="inferred from homology"/>
<dbReference type="SUPFAM" id="SSF49503">
    <property type="entry name" value="Cupredoxins"/>
    <property type="match status" value="3"/>
</dbReference>
<comment type="similarity">
    <text evidence="1">Belongs to the multicopper oxidase family.</text>
</comment>
<dbReference type="InterPro" id="IPR011706">
    <property type="entry name" value="Cu-oxidase_C"/>
</dbReference>
<evidence type="ECO:0000259" key="6">
    <source>
        <dbReference type="Pfam" id="PF07731"/>
    </source>
</evidence>
<dbReference type="PROSITE" id="PS00080">
    <property type="entry name" value="MULTICOPPER_OXIDASE2"/>
    <property type="match status" value="1"/>
</dbReference>
<dbReference type="Pfam" id="PF07732">
    <property type="entry name" value="Cu-oxidase_3"/>
    <property type="match status" value="1"/>
</dbReference>
<evidence type="ECO:0000259" key="7">
    <source>
        <dbReference type="Pfam" id="PF07732"/>
    </source>
</evidence>
<dbReference type="InterPro" id="IPR033138">
    <property type="entry name" value="Cu_oxidase_CS"/>
</dbReference>
<evidence type="ECO:0000256" key="3">
    <source>
        <dbReference type="ARBA" id="ARBA00023002"/>
    </source>
</evidence>
<dbReference type="AlphaFoldDB" id="A0AA39QSV6"/>
<dbReference type="Pfam" id="PF00394">
    <property type="entry name" value="Cu-oxidase"/>
    <property type="match status" value="1"/>
</dbReference>
<dbReference type="InterPro" id="IPR002355">
    <property type="entry name" value="Cu_oxidase_Cu_BS"/>
</dbReference>
<feature type="domain" description="Plastocyanin-like" evidence="5">
    <location>
        <begin position="111"/>
        <end position="217"/>
    </location>
</feature>
<dbReference type="Gene3D" id="2.60.40.420">
    <property type="entry name" value="Cupredoxins - blue copper proteins"/>
    <property type="match status" value="3"/>
</dbReference>
<evidence type="ECO:0000256" key="1">
    <source>
        <dbReference type="ARBA" id="ARBA00010609"/>
    </source>
</evidence>
<evidence type="ECO:0008006" key="10">
    <source>
        <dbReference type="Google" id="ProtNLM"/>
    </source>
</evidence>
<dbReference type="CDD" id="cd13901">
    <property type="entry name" value="CuRO_3_MaLCC_like"/>
    <property type="match status" value="1"/>
</dbReference>
<dbReference type="PROSITE" id="PS00079">
    <property type="entry name" value="MULTICOPPER_OXIDASE1"/>
    <property type="match status" value="1"/>
</dbReference>
<dbReference type="Proteomes" id="UP001166286">
    <property type="component" value="Unassembled WGS sequence"/>
</dbReference>
<dbReference type="InterPro" id="IPR011707">
    <property type="entry name" value="Cu-oxidase-like_N"/>
</dbReference>
<dbReference type="PANTHER" id="PTHR11709">
    <property type="entry name" value="MULTI-COPPER OXIDASE"/>
    <property type="match status" value="1"/>
</dbReference>
<keyword evidence="4" id="KW-0186">Copper</keyword>
<evidence type="ECO:0000313" key="9">
    <source>
        <dbReference type="Proteomes" id="UP001166286"/>
    </source>
</evidence>
<reference evidence="8" key="1">
    <citation type="submission" date="2023-03" db="EMBL/GenBank/DDBJ databases">
        <title>Complete genome of Cladonia borealis.</title>
        <authorList>
            <person name="Park H."/>
        </authorList>
    </citation>
    <scope>NUCLEOTIDE SEQUENCE</scope>
    <source>
        <strain evidence="8">ANT050790</strain>
    </source>
</reference>
<protein>
    <recommendedName>
        <fullName evidence="10">Laccase</fullName>
    </recommendedName>
</protein>
<dbReference type="GO" id="GO:0005507">
    <property type="term" value="F:copper ion binding"/>
    <property type="evidence" value="ECO:0007669"/>
    <property type="project" value="InterPro"/>
</dbReference>
<gene>
    <name evidence="8" type="ORF">JMJ35_008868</name>
</gene>
<evidence type="ECO:0000313" key="8">
    <source>
        <dbReference type="EMBL" id="KAK0508592.1"/>
    </source>
</evidence>
<keyword evidence="9" id="KW-1185">Reference proteome</keyword>
<dbReference type="InterPro" id="IPR008972">
    <property type="entry name" value="Cupredoxin"/>
</dbReference>
<sequence>MVAPKGTLRQYELNVTNMTLAPDGFKNTQSKVFNSSYPGPWIQACWGDDIEIKVTDYLENNGTTIHWHRIRQNGTLDMDGVNGVTQCPIATNDSFTYEFKATQGGKWQLYNNPPKYNTTFEEGKKYLLRIIITSVDSTWIFSIDNHLLQIVGSDFVPIHPYKKNHLLVGIGQRYHVIVEATRPLTVDNYWIRMRIANGCSGFALNVIPKEEMGILRYNDTNQEDPSTKAHEYGKECADEPYENLKPILPWRIGKPSNEQQPSTFQMVKDPLWLNFSDPTIINLHKDLTNAEWDSKPDLAVVSEFSANTAESWIYLLITVTFIPFSDGKRIKQFVPAAHPIHLHGHDFAILKQSKTPYWTGVLADMNFDNPPRRDVALLPAGGYLIIAFKAENPGSWLLHCHIAWHASSGLALQIMEREADIGGTITPQRMAETKRVCGKWNEWFADPEHRFEQDDSGI</sequence>
<dbReference type="PANTHER" id="PTHR11709:SF71">
    <property type="entry name" value="OXIDOREDUCTASE TPCJ"/>
    <property type="match status" value="1"/>
</dbReference>
<dbReference type="Pfam" id="PF07731">
    <property type="entry name" value="Cu-oxidase_2"/>
    <property type="match status" value="1"/>
</dbReference>
<organism evidence="8 9">
    <name type="scientific">Cladonia borealis</name>
    <dbReference type="NCBI Taxonomy" id="184061"/>
    <lineage>
        <taxon>Eukaryota</taxon>
        <taxon>Fungi</taxon>
        <taxon>Dikarya</taxon>
        <taxon>Ascomycota</taxon>
        <taxon>Pezizomycotina</taxon>
        <taxon>Lecanoromycetes</taxon>
        <taxon>OSLEUM clade</taxon>
        <taxon>Lecanoromycetidae</taxon>
        <taxon>Lecanorales</taxon>
        <taxon>Lecanorineae</taxon>
        <taxon>Cladoniaceae</taxon>
        <taxon>Cladonia</taxon>
    </lineage>
</organism>
<comment type="caution">
    <text evidence="8">The sequence shown here is derived from an EMBL/GenBank/DDBJ whole genome shotgun (WGS) entry which is preliminary data.</text>
</comment>
<dbReference type="GO" id="GO:0016491">
    <property type="term" value="F:oxidoreductase activity"/>
    <property type="evidence" value="ECO:0007669"/>
    <property type="project" value="UniProtKB-KW"/>
</dbReference>
<accession>A0AA39QSV6</accession>
<evidence type="ECO:0000256" key="4">
    <source>
        <dbReference type="ARBA" id="ARBA00023008"/>
    </source>
</evidence>
<dbReference type="InterPro" id="IPR045087">
    <property type="entry name" value="Cu-oxidase_fam"/>
</dbReference>
<evidence type="ECO:0000256" key="2">
    <source>
        <dbReference type="ARBA" id="ARBA00022723"/>
    </source>
</evidence>
<dbReference type="EMBL" id="JAFEKC020000020">
    <property type="protein sequence ID" value="KAK0508592.1"/>
    <property type="molecule type" value="Genomic_DNA"/>
</dbReference>
<evidence type="ECO:0000259" key="5">
    <source>
        <dbReference type="Pfam" id="PF00394"/>
    </source>
</evidence>
<dbReference type="InterPro" id="IPR001117">
    <property type="entry name" value="Cu-oxidase_2nd"/>
</dbReference>
<keyword evidence="2" id="KW-0479">Metal-binding</keyword>
<feature type="domain" description="Plastocyanin-like" evidence="6">
    <location>
        <begin position="336"/>
        <end position="419"/>
    </location>
</feature>
<feature type="domain" description="Plastocyanin-like" evidence="7">
    <location>
        <begin position="15"/>
        <end position="104"/>
    </location>
</feature>